<proteinExistence type="predicted"/>
<name>A0A7S4MU48_9EUKA</name>
<reference evidence="1" key="1">
    <citation type="submission" date="2021-01" db="EMBL/GenBank/DDBJ databases">
        <authorList>
            <person name="Corre E."/>
            <person name="Pelletier E."/>
            <person name="Niang G."/>
            <person name="Scheremetjew M."/>
            <person name="Finn R."/>
            <person name="Kale V."/>
            <person name="Holt S."/>
            <person name="Cochrane G."/>
            <person name="Meng A."/>
            <person name="Brown T."/>
            <person name="Cohen L."/>
        </authorList>
    </citation>
    <scope>NUCLEOTIDE SEQUENCE</scope>
    <source>
        <strain evidence="1">DIVA3 518/3/11/1/6</strain>
    </source>
</reference>
<accession>A0A7S4MU48</accession>
<sequence length="116" mass="13187">MRLFRGSLCSTTTLSFQRRLISSSFAPKNNDLNTVEDYNKKMQKCIEDGSGVAATHLYRKMKENGITPNDESNRRLAEAALLSPIAADRAVPFIKQNEFIVPERRPEVMRADDLRL</sequence>
<dbReference type="AlphaFoldDB" id="A0A7S4MU48"/>
<dbReference type="EMBL" id="HBKP01025759">
    <property type="protein sequence ID" value="CAE2241700.1"/>
    <property type="molecule type" value="Transcribed_RNA"/>
</dbReference>
<organism evidence="1">
    <name type="scientific">Vannella robusta</name>
    <dbReference type="NCBI Taxonomy" id="1487602"/>
    <lineage>
        <taxon>Eukaryota</taxon>
        <taxon>Amoebozoa</taxon>
        <taxon>Discosea</taxon>
        <taxon>Flabellinia</taxon>
        <taxon>Vannellidae</taxon>
        <taxon>Vannella</taxon>
    </lineage>
</organism>
<evidence type="ECO:0000313" key="1">
    <source>
        <dbReference type="EMBL" id="CAE2241700.1"/>
    </source>
</evidence>
<protein>
    <submittedName>
        <fullName evidence="1">Uncharacterized protein</fullName>
    </submittedName>
</protein>
<gene>
    <name evidence="1" type="ORF">VSP0166_LOCUS17889</name>
</gene>